<name>A0A3P8QKS8_ASTCA</name>
<proteinExistence type="inferred from homology"/>
<feature type="signal peptide" evidence="4">
    <location>
        <begin position="1"/>
        <end position="26"/>
    </location>
</feature>
<reference evidence="7" key="2">
    <citation type="submission" date="2023-03" db="EMBL/GenBank/DDBJ databases">
        <authorList>
            <consortium name="Wellcome Sanger Institute Data Sharing"/>
        </authorList>
    </citation>
    <scope>NUCLEOTIDE SEQUENCE [LARGE SCALE GENOMIC DNA]</scope>
</reference>
<dbReference type="InterPro" id="IPR001039">
    <property type="entry name" value="MHC_I_a_a1/a2"/>
</dbReference>
<organism evidence="6 7">
    <name type="scientific">Astatotilapia calliptera</name>
    <name type="common">Eastern happy</name>
    <name type="synonym">Chromis callipterus</name>
    <dbReference type="NCBI Taxonomy" id="8154"/>
    <lineage>
        <taxon>Eukaryota</taxon>
        <taxon>Metazoa</taxon>
        <taxon>Chordata</taxon>
        <taxon>Craniata</taxon>
        <taxon>Vertebrata</taxon>
        <taxon>Euteleostomi</taxon>
        <taxon>Actinopterygii</taxon>
        <taxon>Neopterygii</taxon>
        <taxon>Teleostei</taxon>
        <taxon>Neoteleostei</taxon>
        <taxon>Acanthomorphata</taxon>
        <taxon>Ovalentaria</taxon>
        <taxon>Cichlomorphae</taxon>
        <taxon>Cichliformes</taxon>
        <taxon>Cichlidae</taxon>
        <taxon>African cichlids</taxon>
        <taxon>Pseudocrenilabrinae</taxon>
        <taxon>Haplochromini</taxon>
        <taxon>Astatotilapia</taxon>
    </lineage>
</organism>
<dbReference type="PROSITE" id="PS50835">
    <property type="entry name" value="IG_LIKE"/>
    <property type="match status" value="1"/>
</dbReference>
<dbReference type="Ensembl" id="ENSACLT00000030285.2">
    <property type="protein sequence ID" value="ENSACLP00000029589.2"/>
    <property type="gene ID" value="ENSACLG00000029823.1"/>
</dbReference>
<keyword evidence="1" id="KW-0325">Glycoprotein</keyword>
<dbReference type="InterPro" id="IPR011161">
    <property type="entry name" value="MHC_I-like_Ag-recog"/>
</dbReference>
<keyword evidence="3" id="KW-1133">Transmembrane helix</keyword>
<dbReference type="FunFam" id="2.60.40.10:FF:000943">
    <property type="entry name" value="Classical MHC class I molecule, alpha-chain"/>
    <property type="match status" value="1"/>
</dbReference>
<dbReference type="InterPro" id="IPR007110">
    <property type="entry name" value="Ig-like_dom"/>
</dbReference>
<dbReference type="InterPro" id="IPR013783">
    <property type="entry name" value="Ig-like_fold"/>
</dbReference>
<keyword evidence="3" id="KW-0812">Transmembrane</keyword>
<dbReference type="InterPro" id="IPR036179">
    <property type="entry name" value="Ig-like_dom_sf"/>
</dbReference>
<dbReference type="SMART" id="SM00407">
    <property type="entry name" value="IGc1"/>
    <property type="match status" value="1"/>
</dbReference>
<dbReference type="Gene3D" id="3.30.500.10">
    <property type="entry name" value="MHC class I-like antigen recognition-like"/>
    <property type="match status" value="1"/>
</dbReference>
<dbReference type="FunFam" id="3.30.500.10:FF:000001">
    <property type="entry name" value="H-2 class I histocompatibility antigen, alpha chain"/>
    <property type="match status" value="1"/>
</dbReference>
<keyword evidence="4" id="KW-0732">Signal</keyword>
<dbReference type="Proteomes" id="UP000265100">
    <property type="component" value="Chromosome 22"/>
</dbReference>
<sequence>MFMVTMKKKMKAFIFFLLLGIQGAAAVTHSMKYFYIASSQVPNFPEFVSVGMVDDVQIDYYDSRTEKDVPKQDWIARNTDQQYWERETAKRRGTQQWFKTNTEILKQRFNQTGGVHIFQRMYGCEWDDETGKVQAYDQFGYDGEDFVARDLETGTWIAPTPQAVITKHKWENDRALTAQEKNYFTQICPEWLKKFVHYGRSSLMKTVLPSVSLLQKTPSSPVTCHATGFYPNRAEMFWKKDGEELHEGVRKGEILTNNDGNFQMSVDLDFSSVRPEDWQRYDCVFQLSGGNENVITKLDKAVIKTNKGKSEGNSLAMIIPIIVAMLVLAVIAVIGFIDYKKRTEKRPPSQQYYKCYIQRGLLQAGEAYQVGWLCG</sequence>
<feature type="domain" description="Ig-like" evidence="5">
    <location>
        <begin position="209"/>
        <end position="296"/>
    </location>
</feature>
<dbReference type="PANTHER" id="PTHR16675">
    <property type="entry name" value="MHC CLASS I-RELATED"/>
    <property type="match status" value="1"/>
</dbReference>
<dbReference type="AlphaFoldDB" id="A0A3P8QKS8"/>
<dbReference type="SUPFAM" id="SSF48726">
    <property type="entry name" value="Immunoglobulin"/>
    <property type="match status" value="1"/>
</dbReference>
<evidence type="ECO:0000256" key="1">
    <source>
        <dbReference type="ARBA" id="ARBA00023180"/>
    </source>
</evidence>
<dbReference type="OrthoDB" id="8400942at2759"/>
<dbReference type="Pfam" id="PF00129">
    <property type="entry name" value="MHC_I"/>
    <property type="match status" value="1"/>
</dbReference>
<dbReference type="GO" id="GO:0009897">
    <property type="term" value="C:external side of plasma membrane"/>
    <property type="evidence" value="ECO:0007669"/>
    <property type="project" value="TreeGrafter"/>
</dbReference>
<dbReference type="InterPro" id="IPR050208">
    <property type="entry name" value="MHC_class-I_related"/>
</dbReference>
<dbReference type="PRINTS" id="PR01638">
    <property type="entry name" value="MHCCLASSI"/>
</dbReference>
<dbReference type="GO" id="GO:0005615">
    <property type="term" value="C:extracellular space"/>
    <property type="evidence" value="ECO:0007669"/>
    <property type="project" value="TreeGrafter"/>
</dbReference>
<dbReference type="Bgee" id="ENSACLG00000019936">
    <property type="expression patterns" value="Expressed in spleen and 8 other cell types or tissues"/>
</dbReference>
<comment type="similarity">
    <text evidence="2">Belongs to the MHC class I family.</text>
</comment>
<evidence type="ECO:0000256" key="2">
    <source>
        <dbReference type="RuleBase" id="RU004439"/>
    </source>
</evidence>
<keyword evidence="7" id="KW-1185">Reference proteome</keyword>
<evidence type="ECO:0000256" key="3">
    <source>
        <dbReference type="SAM" id="Phobius"/>
    </source>
</evidence>
<reference evidence="6 7" key="1">
    <citation type="submission" date="2018-05" db="EMBL/GenBank/DDBJ databases">
        <authorList>
            <person name="Datahose"/>
        </authorList>
    </citation>
    <scope>NUCLEOTIDE SEQUENCE</scope>
</reference>
<evidence type="ECO:0000313" key="7">
    <source>
        <dbReference type="Proteomes" id="UP000265100"/>
    </source>
</evidence>
<reference evidence="6" key="3">
    <citation type="submission" date="2025-08" db="UniProtKB">
        <authorList>
            <consortium name="Ensembl"/>
        </authorList>
    </citation>
    <scope>IDENTIFICATION</scope>
</reference>
<evidence type="ECO:0000313" key="6">
    <source>
        <dbReference type="Ensembl" id="ENSACLP00000029589.2"/>
    </source>
</evidence>
<reference evidence="6" key="4">
    <citation type="submission" date="2025-09" db="UniProtKB">
        <authorList>
            <consortium name="Ensembl"/>
        </authorList>
    </citation>
    <scope>IDENTIFICATION</scope>
</reference>
<evidence type="ECO:0000259" key="5">
    <source>
        <dbReference type="PROSITE" id="PS50835"/>
    </source>
</evidence>
<keyword evidence="3" id="KW-0472">Membrane</keyword>
<evidence type="ECO:0000256" key="4">
    <source>
        <dbReference type="SAM" id="SignalP"/>
    </source>
</evidence>
<dbReference type="InterPro" id="IPR011162">
    <property type="entry name" value="MHC_I/II-like_Ag-recog"/>
</dbReference>
<feature type="transmembrane region" description="Helical" evidence="3">
    <location>
        <begin position="315"/>
        <end position="337"/>
    </location>
</feature>
<dbReference type="SUPFAM" id="SSF54452">
    <property type="entry name" value="MHC antigen-recognition domain"/>
    <property type="match status" value="1"/>
</dbReference>
<dbReference type="InterPro" id="IPR037055">
    <property type="entry name" value="MHC_I-like_Ag-recog_sf"/>
</dbReference>
<dbReference type="GeneTree" id="ENSGT01120000271828"/>
<dbReference type="GO" id="GO:0006955">
    <property type="term" value="P:immune response"/>
    <property type="evidence" value="ECO:0007669"/>
    <property type="project" value="TreeGrafter"/>
</dbReference>
<dbReference type="PANTHER" id="PTHR16675:SF237">
    <property type="entry name" value="MHC CLASS I ANTIGEN TRANSCRIPT VARIANT 1-RELATED"/>
    <property type="match status" value="1"/>
</dbReference>
<dbReference type="Gene3D" id="2.60.40.10">
    <property type="entry name" value="Immunoglobulins"/>
    <property type="match status" value="1"/>
</dbReference>
<accession>A0A3P8QKS8</accession>
<dbReference type="InterPro" id="IPR003597">
    <property type="entry name" value="Ig_C1-set"/>
</dbReference>
<feature type="chain" id="PRO_5044272891" description="Ig-like domain-containing protein" evidence="4">
    <location>
        <begin position="27"/>
        <end position="375"/>
    </location>
</feature>
<dbReference type="Pfam" id="PF07654">
    <property type="entry name" value="C1-set"/>
    <property type="match status" value="1"/>
</dbReference>
<protein>
    <recommendedName>
        <fullName evidence="5">Ig-like domain-containing protein</fullName>
    </recommendedName>
</protein>